<keyword evidence="1" id="KW-0812">Transmembrane</keyword>
<dbReference type="Proteomes" id="UP000316426">
    <property type="component" value="Chromosome"/>
</dbReference>
<dbReference type="KEGG" id="bmei:Spa11_25820"/>
<protein>
    <submittedName>
        <fullName evidence="2">Uncharacterized protein</fullName>
    </submittedName>
</protein>
<accession>A0A518K9A9</accession>
<evidence type="ECO:0000313" key="2">
    <source>
        <dbReference type="EMBL" id="QDV74379.1"/>
    </source>
</evidence>
<feature type="transmembrane region" description="Helical" evidence="1">
    <location>
        <begin position="36"/>
        <end position="55"/>
    </location>
</feature>
<reference evidence="2 3" key="1">
    <citation type="submission" date="2019-02" db="EMBL/GenBank/DDBJ databases">
        <title>Deep-cultivation of Planctomycetes and their phenomic and genomic characterization uncovers novel biology.</title>
        <authorList>
            <person name="Wiegand S."/>
            <person name="Jogler M."/>
            <person name="Boedeker C."/>
            <person name="Pinto D."/>
            <person name="Vollmers J."/>
            <person name="Rivas-Marin E."/>
            <person name="Kohn T."/>
            <person name="Peeters S.H."/>
            <person name="Heuer A."/>
            <person name="Rast P."/>
            <person name="Oberbeckmann S."/>
            <person name="Bunk B."/>
            <person name="Jeske O."/>
            <person name="Meyerdierks A."/>
            <person name="Storesund J.E."/>
            <person name="Kallscheuer N."/>
            <person name="Luecker S."/>
            <person name="Lage O.M."/>
            <person name="Pohl T."/>
            <person name="Merkel B.J."/>
            <person name="Hornburger P."/>
            <person name="Mueller R.-W."/>
            <person name="Bruemmer F."/>
            <person name="Labrenz M."/>
            <person name="Spormann A.M."/>
            <person name="Op den Camp H."/>
            <person name="Overmann J."/>
            <person name="Amann R."/>
            <person name="Jetten M.S.M."/>
            <person name="Mascher T."/>
            <person name="Medema M.H."/>
            <person name="Devos D.P."/>
            <person name="Kaster A.-K."/>
            <person name="Ovreas L."/>
            <person name="Rohde M."/>
            <person name="Galperin M.Y."/>
            <person name="Jogler C."/>
        </authorList>
    </citation>
    <scope>NUCLEOTIDE SEQUENCE [LARGE SCALE GENOMIC DNA]</scope>
    <source>
        <strain evidence="2 3">Spa11</strain>
    </source>
</reference>
<keyword evidence="3" id="KW-1185">Reference proteome</keyword>
<gene>
    <name evidence="2" type="ORF">Spa11_25820</name>
</gene>
<evidence type="ECO:0000313" key="3">
    <source>
        <dbReference type="Proteomes" id="UP000316426"/>
    </source>
</evidence>
<evidence type="ECO:0000256" key="1">
    <source>
        <dbReference type="SAM" id="Phobius"/>
    </source>
</evidence>
<dbReference type="EMBL" id="CP036349">
    <property type="protein sequence ID" value="QDV74379.1"/>
    <property type="molecule type" value="Genomic_DNA"/>
</dbReference>
<name>A0A518K9A9_9BACT</name>
<sequence length="61" mass="6922">MPLFASHGFFHLPILIAGLLVVTPLCAFLYQWAKSSVWGVATLLLLFAISVWFNLKLFRKD</sequence>
<feature type="transmembrane region" description="Helical" evidence="1">
    <location>
        <begin position="12"/>
        <end position="30"/>
    </location>
</feature>
<keyword evidence="1" id="KW-1133">Transmembrane helix</keyword>
<dbReference type="AlphaFoldDB" id="A0A518K9A9"/>
<keyword evidence="1" id="KW-0472">Membrane</keyword>
<proteinExistence type="predicted"/>
<organism evidence="2 3">
    <name type="scientific">Botrimarina mediterranea</name>
    <dbReference type="NCBI Taxonomy" id="2528022"/>
    <lineage>
        <taxon>Bacteria</taxon>
        <taxon>Pseudomonadati</taxon>
        <taxon>Planctomycetota</taxon>
        <taxon>Planctomycetia</taxon>
        <taxon>Pirellulales</taxon>
        <taxon>Lacipirellulaceae</taxon>
        <taxon>Botrimarina</taxon>
    </lineage>
</organism>